<dbReference type="OrthoDB" id="20369at2"/>
<reference evidence="7 8" key="1">
    <citation type="submission" date="2018-07" db="EMBL/GenBank/DDBJ databases">
        <title>Comparative genomics of the Candidatus Parilichlamydiaceae reveals evidence of convergent evolution and genome reduction in the phylum Chlamydiae.</title>
        <authorList>
            <person name="Taylor-Brown A."/>
            <person name="Polkinghorne A."/>
        </authorList>
    </citation>
    <scope>NUCLEOTIDE SEQUENCE [LARGE SCALE GENOMIC DNA]</scope>
    <source>
        <strain evidence="7 8">Hat2</strain>
    </source>
</reference>
<dbReference type="AlphaFoldDB" id="A0A369KJ88"/>
<evidence type="ECO:0000259" key="6">
    <source>
        <dbReference type="Pfam" id="PF01514"/>
    </source>
</evidence>
<dbReference type="PANTHER" id="PTHR30046:SF2">
    <property type="entry name" value="YOP PROTEINS TRANSLOCATION LIPOPROTEIN J"/>
    <property type="match status" value="1"/>
</dbReference>
<dbReference type="RefSeq" id="WP_147267443.1">
    <property type="nucleotide sequence ID" value="NZ_QQBG01000005.1"/>
</dbReference>
<dbReference type="InterPro" id="IPR006182">
    <property type="entry name" value="FliF_N_dom"/>
</dbReference>
<dbReference type="GO" id="GO:0016020">
    <property type="term" value="C:membrane"/>
    <property type="evidence" value="ECO:0007669"/>
    <property type="project" value="UniProtKB-SubCell"/>
</dbReference>
<feature type="signal peptide" evidence="5">
    <location>
        <begin position="1"/>
        <end position="30"/>
    </location>
</feature>
<name>A0A369KJ88_9BACT</name>
<dbReference type="InterPro" id="IPR043427">
    <property type="entry name" value="YscJ/FliF"/>
</dbReference>
<feature type="chain" id="PRO_5016969739" evidence="5">
    <location>
        <begin position="31"/>
        <end position="355"/>
    </location>
</feature>
<evidence type="ECO:0000313" key="7">
    <source>
        <dbReference type="EMBL" id="RDB31843.1"/>
    </source>
</evidence>
<keyword evidence="8" id="KW-1185">Reference proteome</keyword>
<keyword evidence="2 4" id="KW-0472">Membrane</keyword>
<keyword evidence="7" id="KW-0449">Lipoprotein</keyword>
<proteinExistence type="predicted"/>
<keyword evidence="4" id="KW-0812">Transmembrane</keyword>
<dbReference type="Gene3D" id="3.30.300.30">
    <property type="match status" value="1"/>
</dbReference>
<organism evidence="7 8">
    <name type="scientific">Candidatus Similichlamydia laticola</name>
    <dbReference type="NCBI Taxonomy" id="2170265"/>
    <lineage>
        <taxon>Bacteria</taxon>
        <taxon>Pseudomonadati</taxon>
        <taxon>Chlamydiota</taxon>
        <taxon>Chlamydiia</taxon>
        <taxon>Parachlamydiales</taxon>
        <taxon>Candidatus Parilichlamydiaceae</taxon>
        <taxon>Candidatus Similichlamydia</taxon>
    </lineage>
</organism>
<evidence type="ECO:0000256" key="4">
    <source>
        <dbReference type="SAM" id="Phobius"/>
    </source>
</evidence>
<feature type="compositionally biased region" description="Basic and acidic residues" evidence="3">
    <location>
        <begin position="309"/>
        <end position="322"/>
    </location>
</feature>
<feature type="transmembrane region" description="Helical" evidence="4">
    <location>
        <begin position="247"/>
        <end position="271"/>
    </location>
</feature>
<dbReference type="InterPro" id="IPR045851">
    <property type="entry name" value="AMP-bd_C_sf"/>
</dbReference>
<sequence length="355" mass="38728">MLKSFRAKISSFLSCIICSVLIGTTLPAQAGYFSGKNVIILTGLDEQETNEIVVILNGYGISSEKKFVAGSGASQASTWSLAVAANKKMDALALLNMRGLPRRRKTNTLLNLFSKQGLVSSDLAEKVRYQAGLADQIANTLRKLEGILDADVQLSIPSEENVQGSNIPEQKVTAAVYIKHTGILDDPNAYMQLKIKRLVSSSIPNLEPNNVTVIGDQAIIGNRHASDYLPEMVSVWGVKLDKSSARLFKIVVGLLIFFIGLFLAEHVWLVWKLQLLLSTQGLKKMLSVIPLKLEDMEEESGPTSTLADMNEKTPPEEEKANLDSEPGPKPPGPENSPKESQSPPQPGTDRLPPRR</sequence>
<evidence type="ECO:0000256" key="3">
    <source>
        <dbReference type="SAM" id="MobiDB-lite"/>
    </source>
</evidence>
<gene>
    <name evidence="7" type="ORF">HAT2_00047</name>
</gene>
<evidence type="ECO:0000256" key="5">
    <source>
        <dbReference type="SAM" id="SignalP"/>
    </source>
</evidence>
<dbReference type="Gene3D" id="3.30.70.1530">
    <property type="entry name" value="Hypothetical protein rpa1041"/>
    <property type="match status" value="1"/>
</dbReference>
<dbReference type="Pfam" id="PF01514">
    <property type="entry name" value="YscJ_FliF"/>
    <property type="match status" value="1"/>
</dbReference>
<evidence type="ECO:0000256" key="2">
    <source>
        <dbReference type="ARBA" id="ARBA00023136"/>
    </source>
</evidence>
<dbReference type="PANTHER" id="PTHR30046">
    <property type="entry name" value="FLAGELLAR M-RING PROTEIN"/>
    <property type="match status" value="1"/>
</dbReference>
<evidence type="ECO:0000313" key="8">
    <source>
        <dbReference type="Proteomes" id="UP000253816"/>
    </source>
</evidence>
<comment type="caution">
    <text evidence="7">The sequence shown here is derived from an EMBL/GenBank/DDBJ whole genome shotgun (WGS) entry which is preliminary data.</text>
</comment>
<comment type="subcellular location">
    <subcellularLocation>
        <location evidence="1">Membrane</location>
    </subcellularLocation>
</comment>
<keyword evidence="4" id="KW-1133">Transmembrane helix</keyword>
<dbReference type="Proteomes" id="UP000253816">
    <property type="component" value="Unassembled WGS sequence"/>
</dbReference>
<accession>A0A369KJ88</accession>
<feature type="region of interest" description="Disordered" evidence="3">
    <location>
        <begin position="297"/>
        <end position="355"/>
    </location>
</feature>
<dbReference type="EMBL" id="QQBG01000005">
    <property type="protein sequence ID" value="RDB31843.1"/>
    <property type="molecule type" value="Genomic_DNA"/>
</dbReference>
<feature type="domain" description="Flagellar M-ring N-terminal" evidence="6">
    <location>
        <begin position="38"/>
        <end position="217"/>
    </location>
</feature>
<protein>
    <submittedName>
        <fullName evidence="7">Type III secretion bridge between inner and outermembrane lipoprotein (YscJ,HrcJ,EscJ,PscJ)</fullName>
    </submittedName>
</protein>
<evidence type="ECO:0000256" key="1">
    <source>
        <dbReference type="ARBA" id="ARBA00004370"/>
    </source>
</evidence>
<keyword evidence="5" id="KW-0732">Signal</keyword>